<comment type="catalytic activity">
    <reaction evidence="1">
        <text>ATP + protein L-histidine = ADP + protein N-phospho-L-histidine.</text>
        <dbReference type="EC" id="2.7.13.3"/>
    </reaction>
</comment>
<evidence type="ECO:0000256" key="4">
    <source>
        <dbReference type="ARBA" id="ARBA00022679"/>
    </source>
</evidence>
<reference evidence="9 10" key="1">
    <citation type="journal article" date="2016" name="Nat. Commun.">
        <title>Thousands of microbial genomes shed light on interconnected biogeochemical processes in an aquifer system.</title>
        <authorList>
            <person name="Anantharaman K."/>
            <person name="Brown C.T."/>
            <person name="Hug L.A."/>
            <person name="Sharon I."/>
            <person name="Castelle C.J."/>
            <person name="Probst A.J."/>
            <person name="Thomas B.C."/>
            <person name="Singh A."/>
            <person name="Wilkins M.J."/>
            <person name="Karaoz U."/>
            <person name="Brodie E.L."/>
            <person name="Williams K.H."/>
            <person name="Hubbard S.S."/>
            <person name="Banfield J.F."/>
        </authorList>
    </citation>
    <scope>NUCLEOTIDE SEQUENCE [LARGE SCALE GENOMIC DNA]</scope>
</reference>
<keyword evidence="7" id="KW-0472">Membrane</keyword>
<keyword evidence="7" id="KW-0812">Transmembrane</keyword>
<dbReference type="Gene3D" id="3.30.565.10">
    <property type="entry name" value="Histidine kinase-like ATPase, C-terminal domain"/>
    <property type="match status" value="1"/>
</dbReference>
<gene>
    <name evidence="9" type="ORF">A2777_02290</name>
</gene>
<dbReference type="FunFam" id="3.30.565.10:FF:000006">
    <property type="entry name" value="Sensor histidine kinase WalK"/>
    <property type="match status" value="1"/>
</dbReference>
<dbReference type="InterPro" id="IPR036890">
    <property type="entry name" value="HATPase_C_sf"/>
</dbReference>
<keyword evidence="7" id="KW-1133">Transmembrane helix</keyword>
<dbReference type="SUPFAM" id="SSF55874">
    <property type="entry name" value="ATPase domain of HSP90 chaperone/DNA topoisomerase II/histidine kinase"/>
    <property type="match status" value="1"/>
</dbReference>
<accession>A0A1F5Z7T4</accession>
<evidence type="ECO:0000256" key="5">
    <source>
        <dbReference type="ARBA" id="ARBA00022777"/>
    </source>
</evidence>
<dbReference type="CDD" id="cd00082">
    <property type="entry name" value="HisKA"/>
    <property type="match status" value="1"/>
</dbReference>
<dbReference type="InterPro" id="IPR004358">
    <property type="entry name" value="Sig_transdc_His_kin-like_C"/>
</dbReference>
<dbReference type="InterPro" id="IPR005467">
    <property type="entry name" value="His_kinase_dom"/>
</dbReference>
<keyword evidence="4" id="KW-0808">Transferase</keyword>
<dbReference type="Gene3D" id="1.10.287.130">
    <property type="match status" value="1"/>
</dbReference>
<evidence type="ECO:0000256" key="7">
    <source>
        <dbReference type="SAM" id="Phobius"/>
    </source>
</evidence>
<feature type="domain" description="Histidine kinase" evidence="8">
    <location>
        <begin position="119"/>
        <end position="336"/>
    </location>
</feature>
<evidence type="ECO:0000256" key="3">
    <source>
        <dbReference type="ARBA" id="ARBA00022553"/>
    </source>
</evidence>
<dbReference type="PRINTS" id="PR00344">
    <property type="entry name" value="BCTRLSENSOR"/>
</dbReference>
<feature type="transmembrane region" description="Helical" evidence="7">
    <location>
        <begin position="76"/>
        <end position="99"/>
    </location>
</feature>
<dbReference type="PANTHER" id="PTHR45453:SF1">
    <property type="entry name" value="PHOSPHATE REGULON SENSOR PROTEIN PHOR"/>
    <property type="match status" value="1"/>
</dbReference>
<dbReference type="PROSITE" id="PS50109">
    <property type="entry name" value="HIS_KIN"/>
    <property type="match status" value="1"/>
</dbReference>
<dbReference type="InterPro" id="IPR003594">
    <property type="entry name" value="HATPase_dom"/>
</dbReference>
<dbReference type="PANTHER" id="PTHR45453">
    <property type="entry name" value="PHOSPHATE REGULON SENSOR PROTEIN PHOR"/>
    <property type="match status" value="1"/>
</dbReference>
<evidence type="ECO:0000313" key="9">
    <source>
        <dbReference type="EMBL" id="OGG08192.1"/>
    </source>
</evidence>
<evidence type="ECO:0000256" key="6">
    <source>
        <dbReference type="ARBA" id="ARBA00023012"/>
    </source>
</evidence>
<dbReference type="GO" id="GO:0016036">
    <property type="term" value="P:cellular response to phosphate starvation"/>
    <property type="evidence" value="ECO:0007669"/>
    <property type="project" value="TreeGrafter"/>
</dbReference>
<evidence type="ECO:0000256" key="2">
    <source>
        <dbReference type="ARBA" id="ARBA00012438"/>
    </source>
</evidence>
<keyword evidence="3" id="KW-0597">Phosphoprotein</keyword>
<dbReference type="InterPro" id="IPR003661">
    <property type="entry name" value="HisK_dim/P_dom"/>
</dbReference>
<feature type="transmembrane region" description="Helical" evidence="7">
    <location>
        <begin position="12"/>
        <end position="32"/>
    </location>
</feature>
<keyword evidence="5" id="KW-0418">Kinase</keyword>
<name>A0A1F5Z7T4_9BACT</name>
<dbReference type="AlphaFoldDB" id="A0A1F5Z7T4"/>
<keyword evidence="6" id="KW-0902">Two-component regulatory system</keyword>
<evidence type="ECO:0000256" key="1">
    <source>
        <dbReference type="ARBA" id="ARBA00000085"/>
    </source>
</evidence>
<dbReference type="GO" id="GO:0005886">
    <property type="term" value="C:plasma membrane"/>
    <property type="evidence" value="ECO:0007669"/>
    <property type="project" value="TreeGrafter"/>
</dbReference>
<dbReference type="EMBL" id="MFJF01000005">
    <property type="protein sequence ID" value="OGG08192.1"/>
    <property type="molecule type" value="Genomic_DNA"/>
</dbReference>
<protein>
    <recommendedName>
        <fullName evidence="2">histidine kinase</fullName>
        <ecNumber evidence="2">2.7.13.3</ecNumber>
    </recommendedName>
</protein>
<dbReference type="SUPFAM" id="SSF47384">
    <property type="entry name" value="Homodimeric domain of signal transducing histidine kinase"/>
    <property type="match status" value="1"/>
</dbReference>
<dbReference type="Proteomes" id="UP000177354">
    <property type="component" value="Unassembled WGS sequence"/>
</dbReference>
<evidence type="ECO:0000259" key="8">
    <source>
        <dbReference type="PROSITE" id="PS50109"/>
    </source>
</evidence>
<comment type="caution">
    <text evidence="9">The sequence shown here is derived from an EMBL/GenBank/DDBJ whole genome shotgun (WGS) entry which is preliminary data.</text>
</comment>
<dbReference type="GO" id="GO:0004721">
    <property type="term" value="F:phosphoprotein phosphatase activity"/>
    <property type="evidence" value="ECO:0007669"/>
    <property type="project" value="TreeGrafter"/>
</dbReference>
<dbReference type="SMART" id="SM00388">
    <property type="entry name" value="HisKA"/>
    <property type="match status" value="1"/>
</dbReference>
<sequence>MFDNARIKLTAWYLLIIMAVSIAFSLFIFRVADHEMVRIDRRQQLLRERFKIEMFRRGMLEDYNVPIDIIDLRKRIIFTLSLVNLVIFMIAGGAGYFLAGRTLKPIKDMIDEQSRFISDASHELRTPLTSLRSAMEVHLRDKKLSLAQAKSLIAANIDDVNKLQSLSDALLQLAQYQKPNHSWLVEPLRVDQLVQQAVRRLEILAKKKNINIKNQAENHKMEGNKQGLIDLLVILLDNAVKYSPPNSQIVINSKKTDRSVSVSVKDEGIGIAGKDIPFIFDRFFRSDYSRSKTKATGYGLGLSIAKKITDLHRGTISVDSKPDYGSLFTVRLPVKQSSHKS</sequence>
<organism evidence="9 10">
    <name type="scientific">Candidatus Gottesmanbacteria bacterium RIFCSPHIGHO2_01_FULL_40_15</name>
    <dbReference type="NCBI Taxonomy" id="1798376"/>
    <lineage>
        <taxon>Bacteria</taxon>
        <taxon>Candidatus Gottesmaniibacteriota</taxon>
    </lineage>
</organism>
<dbReference type="InterPro" id="IPR050351">
    <property type="entry name" value="BphY/WalK/GraS-like"/>
</dbReference>
<dbReference type="Pfam" id="PF00512">
    <property type="entry name" value="HisKA"/>
    <property type="match status" value="1"/>
</dbReference>
<proteinExistence type="predicted"/>
<evidence type="ECO:0000313" key="10">
    <source>
        <dbReference type="Proteomes" id="UP000177354"/>
    </source>
</evidence>
<dbReference type="Pfam" id="PF02518">
    <property type="entry name" value="HATPase_c"/>
    <property type="match status" value="1"/>
</dbReference>
<dbReference type="SMART" id="SM00387">
    <property type="entry name" value="HATPase_c"/>
    <property type="match status" value="1"/>
</dbReference>
<dbReference type="EC" id="2.7.13.3" evidence="2"/>
<dbReference type="GO" id="GO:0000155">
    <property type="term" value="F:phosphorelay sensor kinase activity"/>
    <property type="evidence" value="ECO:0007669"/>
    <property type="project" value="InterPro"/>
</dbReference>
<dbReference type="InterPro" id="IPR036097">
    <property type="entry name" value="HisK_dim/P_sf"/>
</dbReference>